<reference evidence="3 4" key="1">
    <citation type="submission" date="2017-02" db="EMBL/GenBank/DDBJ databases">
        <authorList>
            <person name="Peterson S.W."/>
        </authorList>
    </citation>
    <scope>NUCLEOTIDE SEQUENCE [LARGE SCALE GENOMIC DNA]</scope>
    <source>
        <strain evidence="3 4">DSM 18108</strain>
    </source>
</reference>
<keyword evidence="3" id="KW-0540">Nuclease</keyword>
<dbReference type="PANTHER" id="PTHR30547:SF5">
    <property type="entry name" value="NUCLEASE YHCG-RELATED"/>
    <property type="match status" value="1"/>
</dbReference>
<dbReference type="Pfam" id="PF17761">
    <property type="entry name" value="DUF1016_N"/>
    <property type="match status" value="1"/>
</dbReference>
<accession>A0A1T5P2X4</accession>
<proteinExistence type="predicted"/>
<dbReference type="InterPro" id="IPR041527">
    <property type="entry name" value="YhcG_N"/>
</dbReference>
<dbReference type="GO" id="GO:0003676">
    <property type="term" value="F:nucleic acid binding"/>
    <property type="evidence" value="ECO:0007669"/>
    <property type="project" value="InterPro"/>
</dbReference>
<feature type="domain" description="YhcG PDDEXK nuclease" evidence="1">
    <location>
        <begin position="201"/>
        <end position="352"/>
    </location>
</feature>
<evidence type="ECO:0000313" key="3">
    <source>
        <dbReference type="EMBL" id="SKD07074.1"/>
    </source>
</evidence>
<evidence type="ECO:0000313" key="4">
    <source>
        <dbReference type="Proteomes" id="UP000190166"/>
    </source>
</evidence>
<keyword evidence="4" id="KW-1185">Reference proteome</keyword>
<evidence type="ECO:0000259" key="2">
    <source>
        <dbReference type="Pfam" id="PF17761"/>
    </source>
</evidence>
<dbReference type="RefSeq" id="WP_079470937.1">
    <property type="nucleotide sequence ID" value="NZ_FUZZ01000002.1"/>
</dbReference>
<protein>
    <submittedName>
        <fullName evidence="3">Predicted nuclease of restriction endonuclease-like (RecB) superfamily, DUF1016 family</fullName>
    </submittedName>
</protein>
<dbReference type="InterPro" id="IPR053148">
    <property type="entry name" value="PD-DEXK-like_domain"/>
</dbReference>
<evidence type="ECO:0000259" key="1">
    <source>
        <dbReference type="Pfam" id="PF06250"/>
    </source>
</evidence>
<sequence length="356" mass="41353">MTKVRTTAITSNILIKQAVDLLEAARHQAVRNTNSLMVFTYFHLGRLIVEHEQGGNTKAVYGQETIKQLSKELCKKFGNGFSQRNLEQIRTFFLIYRNRQKKLPIPQTPSAKSSLKSETAFLASFAEVFPLSWSHYVALCRIKDTAERSFYEIEVTQGNWSVRELQRQINSGLFERLTLSKDKKSVKEFARKGQLVEKPEDVLKTPYILEFLGLEEKNSYTESDLEKAIINKIEHFLLEMGKGFLFQGRQVRFSLDGEDFFVDLVLYNRLLQCFVLVDLKIGKLKHQDIGQMQMYVNYYDRYIRTKSEKATVGIIICKDKSDAVIEITLPENNRTIFAKEYRLYLPTKAELKRIVE</sequence>
<dbReference type="Gene3D" id="3.40.1350.10">
    <property type="match status" value="1"/>
</dbReference>
<dbReference type="InterPro" id="IPR009362">
    <property type="entry name" value="YhcG_C"/>
</dbReference>
<dbReference type="GO" id="GO:0004519">
    <property type="term" value="F:endonuclease activity"/>
    <property type="evidence" value="ECO:0007669"/>
    <property type="project" value="UniProtKB-KW"/>
</dbReference>
<dbReference type="EMBL" id="FUZZ01000002">
    <property type="protein sequence ID" value="SKD07074.1"/>
    <property type="molecule type" value="Genomic_DNA"/>
</dbReference>
<dbReference type="PANTHER" id="PTHR30547">
    <property type="entry name" value="UNCHARACTERIZED PROTEIN YHCG-RELATED"/>
    <property type="match status" value="1"/>
</dbReference>
<keyword evidence="3" id="KW-0378">Hydrolase</keyword>
<gene>
    <name evidence="3" type="ORF">SAMN05660461_3685</name>
</gene>
<feature type="domain" description="YhcG N-terminal" evidence="2">
    <location>
        <begin position="20"/>
        <end position="176"/>
    </location>
</feature>
<dbReference type="AlphaFoldDB" id="A0A1T5P2X4"/>
<dbReference type="InterPro" id="IPR011856">
    <property type="entry name" value="tRNA_endonuc-like_dom_sf"/>
</dbReference>
<keyword evidence="3" id="KW-0255">Endonuclease</keyword>
<organism evidence="3 4">
    <name type="scientific">Chitinophaga ginsengisegetis</name>
    <dbReference type="NCBI Taxonomy" id="393003"/>
    <lineage>
        <taxon>Bacteria</taxon>
        <taxon>Pseudomonadati</taxon>
        <taxon>Bacteroidota</taxon>
        <taxon>Chitinophagia</taxon>
        <taxon>Chitinophagales</taxon>
        <taxon>Chitinophagaceae</taxon>
        <taxon>Chitinophaga</taxon>
    </lineage>
</organism>
<name>A0A1T5P2X4_9BACT</name>
<dbReference type="Pfam" id="PF06250">
    <property type="entry name" value="YhcG_C"/>
    <property type="match status" value="1"/>
</dbReference>
<dbReference type="Proteomes" id="UP000190166">
    <property type="component" value="Unassembled WGS sequence"/>
</dbReference>